<keyword evidence="4" id="KW-0804">Transcription</keyword>
<keyword evidence="2" id="KW-0805">Transcription regulation</keyword>
<dbReference type="PANTHER" id="PTHR30126:SF39">
    <property type="entry name" value="HTH-TYPE TRANSCRIPTIONAL REGULATOR CYSL"/>
    <property type="match status" value="1"/>
</dbReference>
<name>A0A2T5HT18_9RHOB</name>
<dbReference type="InterPro" id="IPR000847">
    <property type="entry name" value="LysR_HTH_N"/>
</dbReference>
<gene>
    <name evidence="6" type="ORF">C8N42_10323</name>
</gene>
<reference evidence="6 7" key="1">
    <citation type="submission" date="2018-04" db="EMBL/GenBank/DDBJ databases">
        <title>Genomic Encyclopedia of Archaeal and Bacterial Type Strains, Phase II (KMG-II): from individual species to whole genera.</title>
        <authorList>
            <person name="Goeker M."/>
        </authorList>
    </citation>
    <scope>NUCLEOTIDE SEQUENCE [LARGE SCALE GENOMIC DNA]</scope>
    <source>
        <strain evidence="6 7">DSM 100434</strain>
    </source>
</reference>
<evidence type="ECO:0000313" key="6">
    <source>
        <dbReference type="EMBL" id="PTQ74733.1"/>
    </source>
</evidence>
<dbReference type="EMBL" id="QAOH01000003">
    <property type="protein sequence ID" value="PTQ74733.1"/>
    <property type="molecule type" value="Genomic_DNA"/>
</dbReference>
<dbReference type="AlphaFoldDB" id="A0A2T5HT18"/>
<protein>
    <submittedName>
        <fullName evidence="6">DNA-binding transcriptional LysR family regulator</fullName>
    </submittedName>
</protein>
<dbReference type="Pfam" id="PF00126">
    <property type="entry name" value="HTH_1"/>
    <property type="match status" value="1"/>
</dbReference>
<dbReference type="SUPFAM" id="SSF53850">
    <property type="entry name" value="Periplasmic binding protein-like II"/>
    <property type="match status" value="1"/>
</dbReference>
<evidence type="ECO:0000259" key="5">
    <source>
        <dbReference type="PROSITE" id="PS50931"/>
    </source>
</evidence>
<dbReference type="SUPFAM" id="SSF46785">
    <property type="entry name" value="Winged helix' DNA-binding domain"/>
    <property type="match status" value="1"/>
</dbReference>
<dbReference type="InterPro" id="IPR036388">
    <property type="entry name" value="WH-like_DNA-bd_sf"/>
</dbReference>
<organism evidence="6 7">
    <name type="scientific">Celeribacter persicus</name>
    <dbReference type="NCBI Taxonomy" id="1651082"/>
    <lineage>
        <taxon>Bacteria</taxon>
        <taxon>Pseudomonadati</taxon>
        <taxon>Pseudomonadota</taxon>
        <taxon>Alphaproteobacteria</taxon>
        <taxon>Rhodobacterales</taxon>
        <taxon>Roseobacteraceae</taxon>
        <taxon>Celeribacter</taxon>
    </lineage>
</organism>
<comment type="caution">
    <text evidence="6">The sequence shown here is derived from an EMBL/GenBank/DDBJ whole genome shotgun (WGS) entry which is preliminary data.</text>
</comment>
<dbReference type="GO" id="GO:0003700">
    <property type="term" value="F:DNA-binding transcription factor activity"/>
    <property type="evidence" value="ECO:0007669"/>
    <property type="project" value="InterPro"/>
</dbReference>
<evidence type="ECO:0000313" key="7">
    <source>
        <dbReference type="Proteomes" id="UP000244077"/>
    </source>
</evidence>
<dbReference type="InterPro" id="IPR036390">
    <property type="entry name" value="WH_DNA-bd_sf"/>
</dbReference>
<evidence type="ECO:0000256" key="2">
    <source>
        <dbReference type="ARBA" id="ARBA00023015"/>
    </source>
</evidence>
<evidence type="ECO:0000256" key="4">
    <source>
        <dbReference type="ARBA" id="ARBA00023163"/>
    </source>
</evidence>
<dbReference type="Gene3D" id="1.10.10.10">
    <property type="entry name" value="Winged helix-like DNA-binding domain superfamily/Winged helix DNA-binding domain"/>
    <property type="match status" value="1"/>
</dbReference>
<dbReference type="PANTHER" id="PTHR30126">
    <property type="entry name" value="HTH-TYPE TRANSCRIPTIONAL REGULATOR"/>
    <property type="match status" value="1"/>
</dbReference>
<dbReference type="FunFam" id="1.10.10.10:FF:000001">
    <property type="entry name" value="LysR family transcriptional regulator"/>
    <property type="match status" value="1"/>
</dbReference>
<dbReference type="PROSITE" id="PS50931">
    <property type="entry name" value="HTH_LYSR"/>
    <property type="match status" value="1"/>
</dbReference>
<sequence>MNELTMTFEQLRIFLAVAARSHVTQAASALNLTQSAVSSAIATLEAQHGVKLFDRIGRGIVLTEEGRLFLPVAQRVLTEAETARNALDDLAAEPRGTLRVFASQTVASYWLPPRLMALHARHAGLRIALTVGNSTQAAKAVSEGTADLGFVEGPLPESDLQHQVVARDELVLVMRDTRSMAGCESFSTDDYRAFTWVLRETGSGTRSESETHLSGMGLSVDQLDVALELPSNEAVLAAIAASDAVSLVSHRALRHSAFGHVRGHRITWTAPSLRPFAMITHPHRHRTRAASALITVISEMRGDAGSTSELPRS</sequence>
<dbReference type="InterPro" id="IPR005119">
    <property type="entry name" value="LysR_subst-bd"/>
</dbReference>
<comment type="similarity">
    <text evidence="1">Belongs to the LysR transcriptional regulatory family.</text>
</comment>
<keyword evidence="3 6" id="KW-0238">DNA-binding</keyword>
<dbReference type="Pfam" id="PF03466">
    <property type="entry name" value="LysR_substrate"/>
    <property type="match status" value="1"/>
</dbReference>
<evidence type="ECO:0000256" key="1">
    <source>
        <dbReference type="ARBA" id="ARBA00009437"/>
    </source>
</evidence>
<dbReference type="Proteomes" id="UP000244077">
    <property type="component" value="Unassembled WGS sequence"/>
</dbReference>
<dbReference type="Gene3D" id="3.40.190.290">
    <property type="match status" value="1"/>
</dbReference>
<dbReference type="GO" id="GO:0000976">
    <property type="term" value="F:transcription cis-regulatory region binding"/>
    <property type="evidence" value="ECO:0007669"/>
    <property type="project" value="TreeGrafter"/>
</dbReference>
<accession>A0A2T5HT18</accession>
<feature type="domain" description="HTH lysR-type" evidence="5">
    <location>
        <begin position="6"/>
        <end position="63"/>
    </location>
</feature>
<keyword evidence="7" id="KW-1185">Reference proteome</keyword>
<dbReference type="PRINTS" id="PR00039">
    <property type="entry name" value="HTHLYSR"/>
</dbReference>
<proteinExistence type="inferred from homology"/>
<evidence type="ECO:0000256" key="3">
    <source>
        <dbReference type="ARBA" id="ARBA00023125"/>
    </source>
</evidence>